<evidence type="ECO:0000256" key="1">
    <source>
        <dbReference type="SAM" id="Phobius"/>
    </source>
</evidence>
<keyword evidence="1" id="KW-1133">Transmembrane helix</keyword>
<name>A0AAE3G2V4_9GAMM</name>
<accession>A0AAE3G2V4</accession>
<keyword evidence="3" id="KW-1185">Reference proteome</keyword>
<sequence>MLHVYALRAGIAVSVLLLLIVIVLASVQAG</sequence>
<feature type="transmembrane region" description="Helical" evidence="1">
    <location>
        <begin position="6"/>
        <end position="27"/>
    </location>
</feature>
<protein>
    <submittedName>
        <fullName evidence="2">Uncharacterized protein</fullName>
    </submittedName>
</protein>
<proteinExistence type="predicted"/>
<keyword evidence="1" id="KW-0812">Transmembrane</keyword>
<reference evidence="2" key="1">
    <citation type="submission" date="2022-03" db="EMBL/GenBank/DDBJ databases">
        <title>Genomic Encyclopedia of Type Strains, Phase III (KMG-III): the genomes of soil and plant-associated and newly described type strains.</title>
        <authorList>
            <person name="Whitman W."/>
        </authorList>
    </citation>
    <scope>NUCLEOTIDE SEQUENCE</scope>
    <source>
        <strain evidence="2">ANL 6-2</strain>
    </source>
</reference>
<comment type="caution">
    <text evidence="2">The sequence shown here is derived from an EMBL/GenBank/DDBJ whole genome shotgun (WGS) entry which is preliminary data.</text>
</comment>
<evidence type="ECO:0000313" key="2">
    <source>
        <dbReference type="EMBL" id="MCP1673423.1"/>
    </source>
</evidence>
<dbReference type="Proteomes" id="UP001205843">
    <property type="component" value="Unassembled WGS sequence"/>
</dbReference>
<dbReference type="EMBL" id="JALJXV010000001">
    <property type="protein sequence ID" value="MCP1673423.1"/>
    <property type="molecule type" value="Genomic_DNA"/>
</dbReference>
<gene>
    <name evidence="2" type="ORF">J2T57_000515</name>
</gene>
<evidence type="ECO:0000313" key="3">
    <source>
        <dbReference type="Proteomes" id="UP001205843"/>
    </source>
</evidence>
<keyword evidence="1" id="KW-0472">Membrane</keyword>
<dbReference type="AlphaFoldDB" id="A0AAE3G2V4"/>
<organism evidence="2 3">
    <name type="scientific">Natronocella acetinitrilica</name>
    <dbReference type="NCBI Taxonomy" id="414046"/>
    <lineage>
        <taxon>Bacteria</taxon>
        <taxon>Pseudomonadati</taxon>
        <taxon>Pseudomonadota</taxon>
        <taxon>Gammaproteobacteria</taxon>
        <taxon>Chromatiales</taxon>
        <taxon>Ectothiorhodospiraceae</taxon>
        <taxon>Natronocella</taxon>
    </lineage>
</organism>